<accession>A0A6B2NQ01</accession>
<dbReference type="InterPro" id="IPR036844">
    <property type="entry name" value="Hint_dom_sf"/>
</dbReference>
<protein>
    <submittedName>
        <fullName evidence="2">2,3,4,5-tetrahydropyridine-2,6-carboxylate N-succinyltransferase</fullName>
    </submittedName>
</protein>
<dbReference type="SUPFAM" id="SSF51294">
    <property type="entry name" value="Hedgehog/intein (Hint) domain"/>
    <property type="match status" value="1"/>
</dbReference>
<dbReference type="Gene3D" id="2.170.16.10">
    <property type="entry name" value="Hedgehog/Intein (Hint) domain"/>
    <property type="match status" value="1"/>
</dbReference>
<dbReference type="RefSeq" id="WP_164131010.1">
    <property type="nucleotide sequence ID" value="NZ_JAAGOX010000022.1"/>
</dbReference>
<gene>
    <name evidence="2" type="ORF">G0P99_14535</name>
</gene>
<proteinExistence type="predicted"/>
<reference evidence="2" key="1">
    <citation type="submission" date="2020-02" db="EMBL/GenBank/DDBJ databases">
        <title>Delineation of the pyrene-degrading pathway in Roseobacter clade bacteria by genomic analysis.</title>
        <authorList>
            <person name="Zhou H."/>
            <person name="Wang H."/>
        </authorList>
    </citation>
    <scope>NUCLEOTIDE SEQUENCE</scope>
    <source>
        <strain evidence="2">PrR005</strain>
    </source>
</reference>
<comment type="caution">
    <text evidence="2">The sequence shown here is derived from an EMBL/GenBank/DDBJ whole genome shotgun (WGS) entry which is preliminary data.</text>
</comment>
<dbReference type="GO" id="GO:0016740">
    <property type="term" value="F:transferase activity"/>
    <property type="evidence" value="ECO:0007669"/>
    <property type="project" value="UniProtKB-KW"/>
</dbReference>
<sequence length="523" mass="54291">MPTASELPIDTSASAMDMANAMFGNGIQIVSADYSGAASASGIYSDGDTVAPDITPSDTGVILSTGNASAITNSSGDANISTGTSTNHSLAGDAQLTEMAGAQTYDASVFEASFIPEGSTLTMQVVFSSEEYLEYVGSGFNDAVGIWVNGVQAELSIGGGDITIDNINDETNSSLYVDNPANAEVANTEMDGFTVTLTLKAPVNPGEINTIKIAIADAGDGAYDSNLLIAGDSIQTALIADDDIVGITGGNPESVDVLSNDSSTEGGTLTITKINGQTVSAGDTVTLSTGETITLNADGTFTIDSDGSEASSNAFSYQVTDAAGNTDTAFVTINATPCFVAGTLIETPQGKIAVETLRPGDKVFTKDNGPQPVRWVGQTRRIAEGPDAPILISRGALGRHGAVAVSPNHRILLELPQSELLFGAAEVLVKAKDLENGRTIRRCADGLPVIYVHILFDRHQVICADGLESESYHPGDLSLSAFDRETRDEVLRLMPDLSAPGYGYGPSVRPALRGYEARALLRA</sequence>
<dbReference type="EMBL" id="JAAGOX010000022">
    <property type="protein sequence ID" value="NDW46182.1"/>
    <property type="molecule type" value="Genomic_DNA"/>
</dbReference>
<dbReference type="InterPro" id="IPR049804">
    <property type="entry name" value="Choice_anch_L"/>
</dbReference>
<dbReference type="InterPro" id="IPR028992">
    <property type="entry name" value="Hedgehog/Intein_dom"/>
</dbReference>
<dbReference type="NCBIfam" id="NF038133">
    <property type="entry name" value="choice_anch_L"/>
    <property type="match status" value="1"/>
</dbReference>
<evidence type="ECO:0000313" key="2">
    <source>
        <dbReference type="EMBL" id="NDW46182.1"/>
    </source>
</evidence>
<keyword evidence="2" id="KW-0808">Transferase</keyword>
<feature type="domain" description="Hedgehog/Intein (Hint)" evidence="1">
    <location>
        <begin position="337"/>
        <end position="476"/>
    </location>
</feature>
<organism evidence="2">
    <name type="scientific">Ruegeria sp. PrR005</name>
    <dbReference type="NCBI Taxonomy" id="2706882"/>
    <lineage>
        <taxon>Bacteria</taxon>
        <taxon>Pseudomonadati</taxon>
        <taxon>Pseudomonadota</taxon>
        <taxon>Alphaproteobacteria</taxon>
        <taxon>Rhodobacterales</taxon>
        <taxon>Roseobacteraceae</taxon>
        <taxon>Ruegeria</taxon>
    </lineage>
</organism>
<dbReference type="Pfam" id="PF13403">
    <property type="entry name" value="Hint_2"/>
    <property type="match status" value="1"/>
</dbReference>
<evidence type="ECO:0000259" key="1">
    <source>
        <dbReference type="Pfam" id="PF13403"/>
    </source>
</evidence>
<name>A0A6B2NQ01_9RHOB</name>
<dbReference type="Pfam" id="PF17963">
    <property type="entry name" value="Big_9"/>
    <property type="match status" value="1"/>
</dbReference>
<dbReference type="AlphaFoldDB" id="A0A6B2NQ01"/>